<comment type="caution">
    <text evidence="2">The sequence shown here is derived from an EMBL/GenBank/DDBJ whole genome shotgun (WGS) entry which is preliminary data.</text>
</comment>
<proteinExistence type="predicted"/>
<accession>A0ABV8A344</accession>
<evidence type="ECO:0000313" key="3">
    <source>
        <dbReference type="Proteomes" id="UP001595748"/>
    </source>
</evidence>
<name>A0ABV8A344_9DEIO</name>
<evidence type="ECO:0000256" key="1">
    <source>
        <dbReference type="SAM" id="SignalP"/>
    </source>
</evidence>
<feature type="signal peptide" evidence="1">
    <location>
        <begin position="1"/>
        <end position="19"/>
    </location>
</feature>
<dbReference type="Proteomes" id="UP001595748">
    <property type="component" value="Unassembled WGS sequence"/>
</dbReference>
<evidence type="ECO:0000313" key="2">
    <source>
        <dbReference type="EMBL" id="MFC3860094.1"/>
    </source>
</evidence>
<dbReference type="EMBL" id="JBHRZF010000044">
    <property type="protein sequence ID" value="MFC3860094.1"/>
    <property type="molecule type" value="Genomic_DNA"/>
</dbReference>
<gene>
    <name evidence="2" type="ORF">ACFOPQ_04865</name>
</gene>
<dbReference type="RefSeq" id="WP_380076244.1">
    <property type="nucleotide sequence ID" value="NZ_JBHRZF010000044.1"/>
</dbReference>
<keyword evidence="1" id="KW-0732">Signal</keyword>
<sequence>MRSLSLTLLAVALGSSASAGGVPLRSLLTGSGGQVKAGADSFVVVKRTSDLKRFELGVIVANASNERVQDLILAVKRLKLTPTELDLLRGNAAYAATRCFGMDTAQLPAFNAWVVQQNAGAGQRVTATFGKLNAIYVRQDKPGAPYTTVELYREADRPGVSPWLNYCTR</sequence>
<feature type="chain" id="PRO_5047224585" evidence="1">
    <location>
        <begin position="20"/>
        <end position="169"/>
    </location>
</feature>
<reference evidence="3" key="1">
    <citation type="journal article" date="2019" name="Int. J. Syst. Evol. Microbiol.">
        <title>The Global Catalogue of Microorganisms (GCM) 10K type strain sequencing project: providing services to taxonomists for standard genome sequencing and annotation.</title>
        <authorList>
            <consortium name="The Broad Institute Genomics Platform"/>
            <consortium name="The Broad Institute Genome Sequencing Center for Infectious Disease"/>
            <person name="Wu L."/>
            <person name="Ma J."/>
        </authorList>
    </citation>
    <scope>NUCLEOTIDE SEQUENCE [LARGE SCALE GENOMIC DNA]</scope>
    <source>
        <strain evidence="3">CCTCC AB 2013263</strain>
    </source>
</reference>
<keyword evidence="3" id="KW-1185">Reference proteome</keyword>
<protein>
    <submittedName>
        <fullName evidence="2">Uncharacterized protein</fullName>
    </submittedName>
</protein>
<organism evidence="2 3">
    <name type="scientific">Deinococcus antarcticus</name>
    <dbReference type="NCBI Taxonomy" id="1298767"/>
    <lineage>
        <taxon>Bacteria</taxon>
        <taxon>Thermotogati</taxon>
        <taxon>Deinococcota</taxon>
        <taxon>Deinococci</taxon>
        <taxon>Deinococcales</taxon>
        <taxon>Deinococcaceae</taxon>
        <taxon>Deinococcus</taxon>
    </lineage>
</organism>